<dbReference type="SUPFAM" id="SSF51735">
    <property type="entry name" value="NAD(P)-binding Rossmann-fold domains"/>
    <property type="match status" value="1"/>
</dbReference>
<keyword evidence="2" id="KW-0560">Oxidoreductase</keyword>
<organism evidence="3 4">
    <name type="scientific">Svornostia abyssi</name>
    <dbReference type="NCBI Taxonomy" id="2898438"/>
    <lineage>
        <taxon>Bacteria</taxon>
        <taxon>Bacillati</taxon>
        <taxon>Actinomycetota</taxon>
        <taxon>Thermoleophilia</taxon>
        <taxon>Solirubrobacterales</taxon>
        <taxon>Baekduiaceae</taxon>
        <taxon>Svornostia</taxon>
    </lineage>
</organism>
<dbReference type="EMBL" id="CP088295">
    <property type="protein sequence ID" value="UUY04294.1"/>
    <property type="molecule type" value="Genomic_DNA"/>
</dbReference>
<name>A0ABY5PI59_9ACTN</name>
<dbReference type="RefSeq" id="WP_353864780.1">
    <property type="nucleotide sequence ID" value="NZ_CP088295.1"/>
</dbReference>
<dbReference type="Gene3D" id="3.40.50.720">
    <property type="entry name" value="NAD(P)-binding Rossmann-like Domain"/>
    <property type="match status" value="1"/>
</dbReference>
<comment type="similarity">
    <text evidence="1">Belongs to the short-chain dehydrogenases/reductases (SDR) family.</text>
</comment>
<dbReference type="Pfam" id="PF00106">
    <property type="entry name" value="adh_short"/>
    <property type="match status" value="1"/>
</dbReference>
<dbReference type="Proteomes" id="UP001058860">
    <property type="component" value="Chromosome"/>
</dbReference>
<accession>A0ABY5PI59</accession>
<dbReference type="PRINTS" id="PR00081">
    <property type="entry name" value="GDHRDH"/>
</dbReference>
<evidence type="ECO:0000313" key="3">
    <source>
        <dbReference type="EMBL" id="UUY04294.1"/>
    </source>
</evidence>
<keyword evidence="4" id="KW-1185">Reference proteome</keyword>
<dbReference type="InterPro" id="IPR002347">
    <property type="entry name" value="SDR_fam"/>
</dbReference>
<protein>
    <submittedName>
        <fullName evidence="3">SDR family oxidoreductase</fullName>
    </submittedName>
</protein>
<sequence>MDRTVLITGGSGGLGAPVTRAFLDDGWRVVVPIFDESERARMPSDAGLQLVAADLFDEASVKEVVDAAAAPEAPLRAVVNLVGGFAAGGRVHETSVDDFEKQFRLNLRPTYLVCAAAIPHLLNADTAAIACVSTRAALRPFSGAAGYISSKAAILAFVDALAAEYRDDDIRVNAILPSVIDTPGNRASQPDADHSTWVSPKQIADVLLFLCGDGSTVVSGAHVPVYGKA</sequence>
<dbReference type="InterPro" id="IPR036291">
    <property type="entry name" value="NAD(P)-bd_dom_sf"/>
</dbReference>
<evidence type="ECO:0000256" key="2">
    <source>
        <dbReference type="ARBA" id="ARBA00023002"/>
    </source>
</evidence>
<dbReference type="PANTHER" id="PTHR43639:SF1">
    <property type="entry name" value="SHORT-CHAIN DEHYDROGENASE_REDUCTASE FAMILY PROTEIN"/>
    <property type="match status" value="1"/>
</dbReference>
<proteinExistence type="inferred from homology"/>
<evidence type="ECO:0000313" key="4">
    <source>
        <dbReference type="Proteomes" id="UP001058860"/>
    </source>
</evidence>
<gene>
    <name evidence="3" type="ORF">LRS13_01820</name>
</gene>
<evidence type="ECO:0000256" key="1">
    <source>
        <dbReference type="ARBA" id="ARBA00006484"/>
    </source>
</evidence>
<dbReference type="PANTHER" id="PTHR43639">
    <property type="entry name" value="OXIDOREDUCTASE, SHORT-CHAIN DEHYDROGENASE/REDUCTASE FAMILY (AFU_ORTHOLOGUE AFUA_5G02870)"/>
    <property type="match status" value="1"/>
</dbReference>
<reference evidence="4" key="1">
    <citation type="submission" date="2021-11" db="EMBL/GenBank/DDBJ databases">
        <title>Cultivation dependent microbiological survey of springs from the worlds oldest radium mine currently devoted to the extraction of radon-saturated water.</title>
        <authorList>
            <person name="Kapinusova G."/>
            <person name="Smrhova T."/>
            <person name="Strejcek M."/>
            <person name="Suman J."/>
            <person name="Jani K."/>
            <person name="Pajer P."/>
            <person name="Uhlik O."/>
        </authorList>
    </citation>
    <scope>NUCLEOTIDE SEQUENCE [LARGE SCALE GENOMIC DNA]</scope>
    <source>
        <strain evidence="4">J379</strain>
    </source>
</reference>